<proteinExistence type="predicted"/>
<dbReference type="EnsemblPlants" id="AVESA.00010b.r2.6DG1170600.1">
    <property type="protein sequence ID" value="AVESA.00010b.r2.6DG1170600.1.CDS"/>
    <property type="gene ID" value="AVESA.00010b.r2.6DG1170600"/>
</dbReference>
<organism evidence="1 2">
    <name type="scientific">Avena sativa</name>
    <name type="common">Oat</name>
    <dbReference type="NCBI Taxonomy" id="4498"/>
    <lineage>
        <taxon>Eukaryota</taxon>
        <taxon>Viridiplantae</taxon>
        <taxon>Streptophyta</taxon>
        <taxon>Embryophyta</taxon>
        <taxon>Tracheophyta</taxon>
        <taxon>Spermatophyta</taxon>
        <taxon>Magnoliopsida</taxon>
        <taxon>Liliopsida</taxon>
        <taxon>Poales</taxon>
        <taxon>Poaceae</taxon>
        <taxon>BOP clade</taxon>
        <taxon>Pooideae</taxon>
        <taxon>Poodae</taxon>
        <taxon>Poeae</taxon>
        <taxon>Poeae Chloroplast Group 1 (Aveneae type)</taxon>
        <taxon>Aveninae</taxon>
        <taxon>Avena</taxon>
    </lineage>
</organism>
<evidence type="ECO:0000313" key="2">
    <source>
        <dbReference type="Proteomes" id="UP001732700"/>
    </source>
</evidence>
<keyword evidence="2" id="KW-1185">Reference proteome</keyword>
<evidence type="ECO:0000313" key="1">
    <source>
        <dbReference type="EnsemblPlants" id="AVESA.00010b.r2.6DG1170600.1.CDS"/>
    </source>
</evidence>
<reference evidence="1" key="1">
    <citation type="submission" date="2021-05" db="EMBL/GenBank/DDBJ databases">
        <authorList>
            <person name="Scholz U."/>
            <person name="Mascher M."/>
            <person name="Fiebig A."/>
        </authorList>
    </citation>
    <scope>NUCLEOTIDE SEQUENCE [LARGE SCALE GENOMIC DNA]</scope>
</reference>
<sequence length="464" mass="50179">MPGIIVDGVITEEVPNEASSSQNKENLSAPRSPVASAMVPSMQSETLEMHVENSGAGEPSIEQLYNNVCEMESSSEGGSPSRESFGSDGEESRIDSELRHLVAGEMEAVKVIEEEEEKDKEGGSVTNAPTTVENGTPVKTQSSNSSKKSKKTAKSQLESDASVGPNGKASPEEGESEVSKPGSRVGRRRKASANPQNGTEEAGLDNPDLGPFLLKHARDLIASDNPRRALKYALRATKSFEKCAGGKPSLNLVMSLHVVAAIHCNMGKYEEAVPVLQRSLEIPVTEEGQEHALAKFSAQIGVLHYISGNYGEAYDSFKSAITKLRTCGEKKSAFFGIALNQMGLACVQRYSINEAAELFEEARTVLEQEYGPYHPDTLGVYSNLAGTYDAMGRLDEAIEILEYVVGMREEKLGTANPDVDDEKRRLAELLKEAGRGRSRKAMSLENLLETNNPYTVTKRTTVAA</sequence>
<dbReference type="Proteomes" id="UP001732700">
    <property type="component" value="Chromosome 6D"/>
</dbReference>
<accession>A0ACD5ZKT1</accession>
<name>A0ACD5ZKT1_AVESA</name>
<protein>
    <submittedName>
        <fullName evidence="1">Uncharacterized protein</fullName>
    </submittedName>
</protein>
<reference evidence="1" key="2">
    <citation type="submission" date="2025-09" db="UniProtKB">
        <authorList>
            <consortium name="EnsemblPlants"/>
        </authorList>
    </citation>
    <scope>IDENTIFICATION</scope>
</reference>